<dbReference type="KEGG" id="mbe:MBM_07504"/>
<feature type="signal peptide" evidence="1">
    <location>
        <begin position="1"/>
        <end position="19"/>
    </location>
</feature>
<name>K1XP60_MARBU</name>
<proteinExistence type="predicted"/>
<protein>
    <recommendedName>
        <fullName evidence="4">Celp0028 effector like protein</fullName>
    </recommendedName>
</protein>
<dbReference type="GeneID" id="18763439"/>
<dbReference type="AlphaFoldDB" id="K1XP60"/>
<accession>K1XP60</accession>
<dbReference type="Proteomes" id="UP000006753">
    <property type="component" value="Unassembled WGS sequence"/>
</dbReference>
<keyword evidence="1" id="KW-0732">Signal</keyword>
<feature type="chain" id="PRO_5003855256" description="Celp0028 effector like protein" evidence="1">
    <location>
        <begin position="20"/>
        <end position="249"/>
    </location>
</feature>
<dbReference type="OrthoDB" id="4831122at2759"/>
<gene>
    <name evidence="2" type="ORF">MBM_07504</name>
</gene>
<dbReference type="eggNOG" id="ENOG502SPRR">
    <property type="taxonomic scope" value="Eukaryota"/>
</dbReference>
<reference evidence="2 3" key="1">
    <citation type="journal article" date="2012" name="BMC Genomics">
        <title>Sequencing the genome of Marssonina brunnea reveals fungus-poplar co-evolution.</title>
        <authorList>
            <person name="Zhu S."/>
            <person name="Cao Y.-Z."/>
            <person name="Jiang C."/>
            <person name="Tan B.-Y."/>
            <person name="Wang Z."/>
            <person name="Feng S."/>
            <person name="Zhang L."/>
            <person name="Su X.-H."/>
            <person name="Brejova B."/>
            <person name="Vinar T."/>
            <person name="Xu M."/>
            <person name="Wang M.-X."/>
            <person name="Zhang S.-G."/>
            <person name="Huang M.-R."/>
            <person name="Wu R."/>
            <person name="Zhou Y."/>
        </authorList>
    </citation>
    <scope>NUCLEOTIDE SEQUENCE [LARGE SCALE GENOMIC DNA]</scope>
    <source>
        <strain evidence="2 3">MB_m1</strain>
    </source>
</reference>
<evidence type="ECO:0000313" key="2">
    <source>
        <dbReference type="EMBL" id="EKD14274.1"/>
    </source>
</evidence>
<organism evidence="2 3">
    <name type="scientific">Marssonina brunnea f. sp. multigermtubi (strain MB_m1)</name>
    <name type="common">Marssonina leaf spot fungus</name>
    <dbReference type="NCBI Taxonomy" id="1072389"/>
    <lineage>
        <taxon>Eukaryota</taxon>
        <taxon>Fungi</taxon>
        <taxon>Dikarya</taxon>
        <taxon>Ascomycota</taxon>
        <taxon>Pezizomycotina</taxon>
        <taxon>Leotiomycetes</taxon>
        <taxon>Helotiales</taxon>
        <taxon>Drepanopezizaceae</taxon>
        <taxon>Drepanopeziza</taxon>
    </lineage>
</organism>
<dbReference type="RefSeq" id="XP_007295393.1">
    <property type="nucleotide sequence ID" value="XM_007295331.1"/>
</dbReference>
<evidence type="ECO:0000256" key="1">
    <source>
        <dbReference type="SAM" id="SignalP"/>
    </source>
</evidence>
<keyword evidence="3" id="KW-1185">Reference proteome</keyword>
<dbReference type="EMBL" id="JH921446">
    <property type="protein sequence ID" value="EKD14274.1"/>
    <property type="molecule type" value="Genomic_DNA"/>
</dbReference>
<dbReference type="OMA" id="YPLKRCV"/>
<evidence type="ECO:0000313" key="3">
    <source>
        <dbReference type="Proteomes" id="UP000006753"/>
    </source>
</evidence>
<dbReference type="InParanoid" id="K1XP60"/>
<evidence type="ECO:0008006" key="4">
    <source>
        <dbReference type="Google" id="ProtNLM"/>
    </source>
</evidence>
<dbReference type="HOGENOM" id="CLU_084275_0_0_1"/>
<sequence length="249" mass="27120">MYILSLLSISLAAASSASAAALKPRLLKPDEVIVYGANGRHEVIPRADYHAELARTNTFVGRPRSYETDHHPVVAGPAEARANLDKRDCKEEDILIRYPDQDFLDWDIPMSSAAHATGEGVLQISVTAGYTVSDSVSVSTSTDISFVAEFLSASVGISYTQEWTSEFSTAYQGSIPHGKWGMVVSNPRVYRRSGLLMKGCIGHQTASNWSADQHFSNDQQGLSWVQGSISVCVGDDYPIKRCLGEGYLN</sequence>